<evidence type="ECO:0000259" key="2">
    <source>
        <dbReference type="Pfam" id="PF06439"/>
    </source>
</evidence>
<evidence type="ECO:0000256" key="1">
    <source>
        <dbReference type="SAM" id="SignalP"/>
    </source>
</evidence>
<protein>
    <recommendedName>
        <fullName evidence="2">3-keto-alpha-glucoside-1,2-lyase/3-keto-2-hydroxy-glucal hydratase domain-containing protein</fullName>
    </recommendedName>
</protein>
<dbReference type="GO" id="GO:0016787">
    <property type="term" value="F:hydrolase activity"/>
    <property type="evidence" value="ECO:0007669"/>
    <property type="project" value="InterPro"/>
</dbReference>
<keyword evidence="4" id="KW-1185">Reference proteome</keyword>
<sequence>MKQKVFLVAVLLSVTFLSNAQGLNTLTKEEKKAGWELLFNGKNLDGWKIFQGGDVKGWKVIDGILNNSGVGSDHGGDIISKKQFKDFELYLEWKIAPKSNSGVFIRVQEGDTKKIYETGPEYQLLDDKGWPTKLDDSQYSGANYAMHTPQGAEVNPIDEWNTTRIVVKGSQVQHFLNGKKVVEYELWTDEWKTLKSECKWKDKPLYGMAKKGHIGLQDHGGLTQFRNIKIRKL</sequence>
<dbReference type="Pfam" id="PF06439">
    <property type="entry name" value="3keto-disac_hyd"/>
    <property type="match status" value="1"/>
</dbReference>
<name>A0A1I2GSN5_9BACT</name>
<reference evidence="3 4" key="1">
    <citation type="submission" date="2016-10" db="EMBL/GenBank/DDBJ databases">
        <authorList>
            <person name="de Groot N.N."/>
        </authorList>
    </citation>
    <scope>NUCLEOTIDE SEQUENCE [LARGE SCALE GENOMIC DNA]</scope>
    <source>
        <strain evidence="3 4">CGMCC 1.9156</strain>
    </source>
</reference>
<dbReference type="EMBL" id="FONW01000003">
    <property type="protein sequence ID" value="SFF19847.1"/>
    <property type="molecule type" value="Genomic_DNA"/>
</dbReference>
<dbReference type="Gene3D" id="2.60.120.560">
    <property type="entry name" value="Exo-inulinase, domain 1"/>
    <property type="match status" value="1"/>
</dbReference>
<evidence type="ECO:0000313" key="4">
    <source>
        <dbReference type="Proteomes" id="UP000198964"/>
    </source>
</evidence>
<accession>A0A1I2GSN5</accession>
<gene>
    <name evidence="3" type="ORF">SAMN05216283_10382</name>
</gene>
<organism evidence="3 4">
    <name type="scientific">Sunxiuqinia elliptica</name>
    <dbReference type="NCBI Taxonomy" id="655355"/>
    <lineage>
        <taxon>Bacteria</taxon>
        <taxon>Pseudomonadati</taxon>
        <taxon>Bacteroidota</taxon>
        <taxon>Bacteroidia</taxon>
        <taxon>Marinilabiliales</taxon>
        <taxon>Prolixibacteraceae</taxon>
        <taxon>Sunxiuqinia</taxon>
    </lineage>
</organism>
<feature type="signal peptide" evidence="1">
    <location>
        <begin position="1"/>
        <end position="20"/>
    </location>
</feature>
<dbReference type="InterPro" id="IPR010496">
    <property type="entry name" value="AL/BT2_dom"/>
</dbReference>
<feature type="chain" id="PRO_5011698719" description="3-keto-alpha-glucoside-1,2-lyase/3-keto-2-hydroxy-glucal hydratase domain-containing protein" evidence="1">
    <location>
        <begin position="21"/>
        <end position="233"/>
    </location>
</feature>
<dbReference type="STRING" id="655355.SAMN05216283_10382"/>
<evidence type="ECO:0000313" key="3">
    <source>
        <dbReference type="EMBL" id="SFF19847.1"/>
    </source>
</evidence>
<dbReference type="Proteomes" id="UP000198964">
    <property type="component" value="Unassembled WGS sequence"/>
</dbReference>
<proteinExistence type="predicted"/>
<dbReference type="AlphaFoldDB" id="A0A1I2GSN5"/>
<feature type="domain" description="3-keto-alpha-glucoside-1,2-lyase/3-keto-2-hydroxy-glucal hydratase" evidence="2">
    <location>
        <begin position="34"/>
        <end position="231"/>
    </location>
</feature>
<dbReference type="RefSeq" id="WP_093919510.1">
    <property type="nucleotide sequence ID" value="NZ_FONW01000003.1"/>
</dbReference>
<keyword evidence="1" id="KW-0732">Signal</keyword>